<keyword evidence="1" id="KW-0732">Signal</keyword>
<proteinExistence type="predicted"/>
<feature type="signal peptide" evidence="1">
    <location>
        <begin position="1"/>
        <end position="19"/>
    </location>
</feature>
<dbReference type="HOGENOM" id="CLU_2465879_0_0_0"/>
<dbReference type="STRING" id="1266370.NITGR_450006"/>
<evidence type="ECO:0008006" key="4">
    <source>
        <dbReference type="Google" id="ProtNLM"/>
    </source>
</evidence>
<keyword evidence="3" id="KW-1185">Reference proteome</keyword>
<evidence type="ECO:0000256" key="1">
    <source>
        <dbReference type="SAM" id="SignalP"/>
    </source>
</evidence>
<evidence type="ECO:0000313" key="3">
    <source>
        <dbReference type="Proteomes" id="UP000011704"/>
    </source>
</evidence>
<dbReference type="InParanoid" id="M1YK64"/>
<accession>M1YK64</accession>
<organism evidence="2 3">
    <name type="scientific">Nitrospina gracilis (strain 3/211)</name>
    <dbReference type="NCBI Taxonomy" id="1266370"/>
    <lineage>
        <taxon>Bacteria</taxon>
        <taxon>Pseudomonadati</taxon>
        <taxon>Nitrospinota/Tectimicrobiota group</taxon>
        <taxon>Nitrospinota</taxon>
        <taxon>Nitrospinia</taxon>
        <taxon>Nitrospinales</taxon>
        <taxon>Nitrospinaceae</taxon>
        <taxon>Nitrospina</taxon>
    </lineage>
</organism>
<protein>
    <recommendedName>
        <fullName evidence="4">Lipoprotein</fullName>
    </recommendedName>
</protein>
<dbReference type="Proteomes" id="UP000011704">
    <property type="component" value="Unassembled WGS sequence"/>
</dbReference>
<reference evidence="2 3" key="1">
    <citation type="journal article" date="2013" name="Front. Microbiol.">
        <title>The genome of Nitrospina gracilis illuminates the metabolism and evolution of the major marine nitrite oxidizer.</title>
        <authorList>
            <person name="Luecker S."/>
            <person name="Nowka B."/>
            <person name="Rattei T."/>
            <person name="Spieck E."/>
            <person name="and Daims H."/>
        </authorList>
    </citation>
    <scope>NUCLEOTIDE SEQUENCE [LARGE SCALE GENOMIC DNA]</scope>
    <source>
        <strain evidence="2 3">3/211</strain>
    </source>
</reference>
<dbReference type="AlphaFoldDB" id="M1YK64"/>
<sequence>MNNSVVPMILFLGCALTLASCGPAKDYQAYRDQAGQGEQIFDRHFDLCYQMAYQKIKPIEGSSGAGQRLNWKREEFQRCMLDHNWVLK</sequence>
<name>M1YK64_NITG3</name>
<gene>
    <name evidence="2" type="ORF">NITGR_450006</name>
</gene>
<feature type="chain" id="PRO_5004019400" description="Lipoprotein" evidence="1">
    <location>
        <begin position="20"/>
        <end position="88"/>
    </location>
</feature>
<evidence type="ECO:0000313" key="2">
    <source>
        <dbReference type="EMBL" id="CCQ90871.1"/>
    </source>
</evidence>
<dbReference type="RefSeq" id="WP_005008952.1">
    <property type="nucleotide sequence ID" value="NZ_HG422173.1"/>
</dbReference>
<dbReference type="EMBL" id="CAQJ01000050">
    <property type="protein sequence ID" value="CCQ90871.1"/>
    <property type="molecule type" value="Genomic_DNA"/>
</dbReference>
<comment type="caution">
    <text evidence="2">The sequence shown here is derived from an EMBL/GenBank/DDBJ whole genome shotgun (WGS) entry which is preliminary data.</text>
</comment>